<keyword evidence="2" id="KW-1185">Reference proteome</keyword>
<protein>
    <submittedName>
        <fullName evidence="1">Uncharacterized protein</fullName>
    </submittedName>
</protein>
<dbReference type="AlphaFoldDB" id="A0A6G7XHQ0"/>
<sequence>MTKTAEQVFKAAWHEADAEGKEGERVAAGLDALRLAGLLVGEPSEEQRERAKKVASGVFIDGNPFSNVEDAWIDGFTEGSALPAAGVTPPAPTCQTCNGIGLVGSNHMNSGECPDCVTAIRLEREKQALERVWKAMGCAGNPDAYKPSVRDIMWKQVVEYCERQNAGNNRLHRENEELRAALASPVEPVTVNEAKLAEIVCELLPLAWVDSSEISGASVGRNIARKMTEGKDLWLRGGGR</sequence>
<accession>A0A6G7XHQ0</accession>
<dbReference type="RefSeq" id="WP_166292470.1">
    <property type="nucleotide sequence ID" value="NZ_CP049863.1"/>
</dbReference>
<dbReference type="Proteomes" id="UP000502677">
    <property type="component" value="Chromosome"/>
</dbReference>
<evidence type="ECO:0000313" key="1">
    <source>
        <dbReference type="EMBL" id="QIK64130.1"/>
    </source>
</evidence>
<organism evidence="1 2">
    <name type="scientific">Leucobacter viscericola</name>
    <dbReference type="NCBI Taxonomy" id="2714935"/>
    <lineage>
        <taxon>Bacteria</taxon>
        <taxon>Bacillati</taxon>
        <taxon>Actinomycetota</taxon>
        <taxon>Actinomycetes</taxon>
        <taxon>Micrococcales</taxon>
        <taxon>Microbacteriaceae</taxon>
        <taxon>Leucobacter</taxon>
    </lineage>
</organism>
<proteinExistence type="predicted"/>
<dbReference type="EMBL" id="CP049863">
    <property type="protein sequence ID" value="QIK64130.1"/>
    <property type="molecule type" value="Genomic_DNA"/>
</dbReference>
<evidence type="ECO:0000313" key="2">
    <source>
        <dbReference type="Proteomes" id="UP000502677"/>
    </source>
</evidence>
<dbReference type="KEGG" id="lvi:G7068_13685"/>
<gene>
    <name evidence="1" type="ORF">G7068_13685</name>
</gene>
<name>A0A6G7XHQ0_9MICO</name>
<reference evidence="1 2" key="1">
    <citation type="submission" date="2020-03" db="EMBL/GenBank/DDBJ databases">
        <title>Leucobacter sp. nov., isolated from beetles.</title>
        <authorList>
            <person name="Hyun D.-W."/>
            <person name="Bae J.-W."/>
        </authorList>
    </citation>
    <scope>NUCLEOTIDE SEQUENCE [LARGE SCALE GENOMIC DNA]</scope>
    <source>
        <strain evidence="1 2">HDW9C</strain>
    </source>
</reference>